<comment type="caution">
    <text evidence="2">The sequence shown here is derived from an EMBL/GenBank/DDBJ whole genome shotgun (WGS) entry which is preliminary data.</text>
</comment>
<gene>
    <name evidence="2" type="ORF">GCM10009688_12320</name>
</gene>
<evidence type="ECO:0000313" key="3">
    <source>
        <dbReference type="Proteomes" id="UP001500784"/>
    </source>
</evidence>
<keyword evidence="3" id="KW-1185">Reference proteome</keyword>
<reference evidence="2 3" key="1">
    <citation type="journal article" date="2019" name="Int. J. Syst. Evol. Microbiol.">
        <title>The Global Catalogue of Microorganisms (GCM) 10K type strain sequencing project: providing services to taxonomists for standard genome sequencing and annotation.</title>
        <authorList>
            <consortium name="The Broad Institute Genomics Platform"/>
            <consortium name="The Broad Institute Genome Sequencing Center for Infectious Disease"/>
            <person name="Wu L."/>
            <person name="Ma J."/>
        </authorList>
    </citation>
    <scope>NUCLEOTIDE SEQUENCE [LARGE SCALE GENOMIC DNA]</scope>
    <source>
        <strain evidence="2 3">JCM 13316</strain>
    </source>
</reference>
<feature type="region of interest" description="Disordered" evidence="1">
    <location>
        <begin position="1"/>
        <end position="23"/>
    </location>
</feature>
<name>A0ABN2P1G9_9MICC</name>
<sequence length="79" mass="8815">MPSACASPSRSNAPARRVRSVSSVHRGDYVEARSGDQVYYRGEVRDTAPGLATLWLNDEETGMHTAVSTEDFTIWRTQR</sequence>
<evidence type="ECO:0000313" key="2">
    <source>
        <dbReference type="EMBL" id="GAA1909317.1"/>
    </source>
</evidence>
<organism evidence="2 3">
    <name type="scientific">Arthrobacter gandavensis</name>
    <dbReference type="NCBI Taxonomy" id="169960"/>
    <lineage>
        <taxon>Bacteria</taxon>
        <taxon>Bacillati</taxon>
        <taxon>Actinomycetota</taxon>
        <taxon>Actinomycetes</taxon>
        <taxon>Micrococcales</taxon>
        <taxon>Micrococcaceae</taxon>
        <taxon>Arthrobacter</taxon>
    </lineage>
</organism>
<dbReference type="EMBL" id="BAAALV010000002">
    <property type="protein sequence ID" value="GAA1909317.1"/>
    <property type="molecule type" value="Genomic_DNA"/>
</dbReference>
<dbReference type="Proteomes" id="UP001500784">
    <property type="component" value="Unassembled WGS sequence"/>
</dbReference>
<accession>A0ABN2P1G9</accession>
<evidence type="ECO:0000256" key="1">
    <source>
        <dbReference type="SAM" id="MobiDB-lite"/>
    </source>
</evidence>
<protein>
    <submittedName>
        <fullName evidence="2">Uncharacterized protein</fullName>
    </submittedName>
</protein>
<proteinExistence type="predicted"/>